<keyword evidence="4" id="KW-0067">ATP-binding</keyword>
<evidence type="ECO:0000256" key="1">
    <source>
        <dbReference type="ARBA" id="ARBA00022679"/>
    </source>
</evidence>
<organism evidence="6 7">
    <name type="scientific">Symbiodinium natans</name>
    <dbReference type="NCBI Taxonomy" id="878477"/>
    <lineage>
        <taxon>Eukaryota</taxon>
        <taxon>Sar</taxon>
        <taxon>Alveolata</taxon>
        <taxon>Dinophyceae</taxon>
        <taxon>Suessiales</taxon>
        <taxon>Symbiodiniaceae</taxon>
        <taxon>Symbiodinium</taxon>
    </lineage>
</organism>
<accession>A0A812K670</accession>
<dbReference type="PANTHER" id="PTHR24067">
    <property type="entry name" value="UBIQUITIN-CONJUGATING ENZYME E2"/>
    <property type="match status" value="1"/>
</dbReference>
<feature type="active site" description="Glycyl thioester intermediate" evidence="3">
    <location>
        <position position="13"/>
    </location>
</feature>
<comment type="similarity">
    <text evidence="4">Belongs to the ubiquitin-conjugating enzyme family.</text>
</comment>
<keyword evidence="2 4" id="KW-0833">Ubl conjugation pathway</keyword>
<dbReference type="EMBL" id="CAJNDS010000544">
    <property type="protein sequence ID" value="CAE7216903.1"/>
    <property type="molecule type" value="Genomic_DNA"/>
</dbReference>
<evidence type="ECO:0000313" key="6">
    <source>
        <dbReference type="EMBL" id="CAE7216903.1"/>
    </source>
</evidence>
<dbReference type="GO" id="GO:0005524">
    <property type="term" value="F:ATP binding"/>
    <property type="evidence" value="ECO:0007669"/>
    <property type="project" value="UniProtKB-UniRule"/>
</dbReference>
<dbReference type="InterPro" id="IPR023313">
    <property type="entry name" value="UBQ-conjugating_AS"/>
</dbReference>
<dbReference type="OrthoDB" id="19692at2759"/>
<name>A0A812K670_9DINO</name>
<dbReference type="AlphaFoldDB" id="A0A812K670"/>
<evidence type="ECO:0000313" key="7">
    <source>
        <dbReference type="Proteomes" id="UP000604046"/>
    </source>
</evidence>
<dbReference type="InterPro" id="IPR016135">
    <property type="entry name" value="UBQ-conjugating_enzyme/RWD"/>
</dbReference>
<dbReference type="GO" id="GO:0016740">
    <property type="term" value="F:transferase activity"/>
    <property type="evidence" value="ECO:0007669"/>
    <property type="project" value="UniProtKB-KW"/>
</dbReference>
<keyword evidence="7" id="KW-1185">Reference proteome</keyword>
<keyword evidence="1" id="KW-0808">Transferase</keyword>
<dbReference type="PROSITE" id="PS00183">
    <property type="entry name" value="UBC_1"/>
    <property type="match status" value="1"/>
</dbReference>
<evidence type="ECO:0000256" key="2">
    <source>
        <dbReference type="ARBA" id="ARBA00022786"/>
    </source>
</evidence>
<evidence type="ECO:0000256" key="4">
    <source>
        <dbReference type="RuleBase" id="RU362109"/>
    </source>
</evidence>
<evidence type="ECO:0000259" key="5">
    <source>
        <dbReference type="PROSITE" id="PS50127"/>
    </source>
</evidence>
<evidence type="ECO:0000256" key="3">
    <source>
        <dbReference type="PROSITE-ProRule" id="PRU10133"/>
    </source>
</evidence>
<dbReference type="SUPFAM" id="SSF54495">
    <property type="entry name" value="UBC-like"/>
    <property type="match status" value="1"/>
</dbReference>
<dbReference type="Pfam" id="PF00179">
    <property type="entry name" value="UQ_con"/>
    <property type="match status" value="1"/>
</dbReference>
<dbReference type="InterPro" id="IPR000608">
    <property type="entry name" value="UBC"/>
</dbReference>
<comment type="caution">
    <text evidence="6">The sequence shown here is derived from an EMBL/GenBank/DDBJ whole genome shotgun (WGS) entry which is preliminary data.</text>
</comment>
<feature type="domain" description="UBC core" evidence="5">
    <location>
        <begin position="1"/>
        <end position="89"/>
    </location>
</feature>
<sequence length="91" mass="10247">MWHPNIYADGRVCISILHPPGTDRFNDQETADERWRPILGVHSILISVISMLLDPNLNSPANIDAAVHLKNDPEGWKKKAPPLRWGFGLLV</sequence>
<dbReference type="PROSITE" id="PS50127">
    <property type="entry name" value="UBC_2"/>
    <property type="match status" value="1"/>
</dbReference>
<gene>
    <name evidence="6" type="primary">UBC7</name>
    <name evidence="6" type="ORF">SNAT2548_LOCUS7680</name>
</gene>
<keyword evidence="4" id="KW-0547">Nucleotide-binding</keyword>
<reference evidence="6" key="1">
    <citation type="submission" date="2021-02" db="EMBL/GenBank/DDBJ databases">
        <authorList>
            <person name="Dougan E. K."/>
            <person name="Rhodes N."/>
            <person name="Thang M."/>
            <person name="Chan C."/>
        </authorList>
    </citation>
    <scope>NUCLEOTIDE SEQUENCE</scope>
</reference>
<dbReference type="Gene3D" id="3.10.110.10">
    <property type="entry name" value="Ubiquitin Conjugating Enzyme"/>
    <property type="match status" value="1"/>
</dbReference>
<proteinExistence type="inferred from homology"/>
<dbReference type="Proteomes" id="UP000604046">
    <property type="component" value="Unassembled WGS sequence"/>
</dbReference>
<protein>
    <submittedName>
        <fullName evidence="6">UBC7 protein</fullName>
    </submittedName>
</protein>
<dbReference type="InterPro" id="IPR050113">
    <property type="entry name" value="Ub_conjugating_enzyme"/>
</dbReference>